<dbReference type="GeneID" id="24258224"/>
<proteinExistence type="predicted"/>
<keyword evidence="2" id="KW-1185">Reference proteome</keyword>
<dbReference type="PATRIC" id="fig|1028800.3.peg.938"/>
<dbReference type="KEGG" id="ngg:RG540_CH09260"/>
<dbReference type="RefSeq" id="WP_038585095.1">
    <property type="nucleotide sequence ID" value="NZ_HG938353.1"/>
</dbReference>
<dbReference type="HOGENOM" id="CLU_1179212_0_0_5"/>
<sequence>MTSISVVQPAALLILQQANAQPAETDEDKEKKADLVQVANGITGEPAEETLKAAFAISVAFMELDAKGELAVEAAEFIDSDQFMVTDLAVKQTLKQVISEKGWEFMQLVKQQQEAHDGAISRENLFAIVLPQMIVKNRERFTEDEIELSVKFEDKSGIIVFIPDSGGNSTYSDLMKAVAEEEINAAKTGDETALRELNMELGSYATAWSDAFGFKPGDVFMFVDVKDILYAAWMKP</sequence>
<dbReference type="AlphaFoldDB" id="A0A068SPV7"/>
<gene>
    <name evidence="1" type="ORF">RG540_CH09260</name>
</gene>
<name>A0A068SPV7_NEOGA</name>
<evidence type="ECO:0000313" key="2">
    <source>
        <dbReference type="Proteomes" id="UP000028181"/>
    </source>
</evidence>
<dbReference type="OrthoDB" id="8419071at2"/>
<dbReference type="EMBL" id="HG938353">
    <property type="protein sequence ID" value="CDN47115.1"/>
    <property type="molecule type" value="Genomic_DNA"/>
</dbReference>
<organism evidence="1 2">
    <name type="scientific">Neorhizobium galegae bv. orientalis str. HAMBI 540</name>
    <dbReference type="NCBI Taxonomy" id="1028800"/>
    <lineage>
        <taxon>Bacteria</taxon>
        <taxon>Pseudomonadati</taxon>
        <taxon>Pseudomonadota</taxon>
        <taxon>Alphaproteobacteria</taxon>
        <taxon>Hyphomicrobiales</taxon>
        <taxon>Rhizobiaceae</taxon>
        <taxon>Rhizobium/Agrobacterium group</taxon>
        <taxon>Neorhizobium</taxon>
    </lineage>
</organism>
<dbReference type="Proteomes" id="UP000028181">
    <property type="component" value="Chromosome I"/>
</dbReference>
<protein>
    <submittedName>
        <fullName evidence="1">Uncharacterized protein</fullName>
    </submittedName>
</protein>
<evidence type="ECO:0000313" key="1">
    <source>
        <dbReference type="EMBL" id="CDN47115.1"/>
    </source>
</evidence>
<accession>A0A068SPV7</accession>
<dbReference type="eggNOG" id="ENOG5031B99">
    <property type="taxonomic scope" value="Bacteria"/>
</dbReference>
<reference evidence="2" key="1">
    <citation type="journal article" date="2014" name="BMC Genomics">
        <title>Genome sequencing of two Neorhizobium galegae strains reveals a noeT gene responsible for the unusual acetylation of the nodulation factors.</title>
        <authorList>
            <person name="Osterman J."/>
            <person name="Marsh J."/>
            <person name="Laine P.K."/>
            <person name="Zeng Z."/>
            <person name="Alatalo E."/>
            <person name="Sullivan J.T."/>
            <person name="Young J.P."/>
            <person name="Thomas-Oates J."/>
            <person name="Paulin L."/>
            <person name="Lindstrom K."/>
        </authorList>
    </citation>
    <scope>NUCLEOTIDE SEQUENCE [LARGE SCALE GENOMIC DNA]</scope>
    <source>
        <strain evidence="2">HAMBI 540</strain>
    </source>
</reference>